<keyword evidence="4 7" id="KW-0732">Signal</keyword>
<reference evidence="9 10" key="1">
    <citation type="submission" date="2017-10" db="EMBL/GenBank/DDBJ databases">
        <title>Comparative genomics in systemic dimorphic fungi from Ajellomycetaceae.</title>
        <authorList>
            <person name="Munoz J.F."/>
            <person name="Mcewen J.G."/>
            <person name="Clay O.K."/>
            <person name="Cuomo C.A."/>
        </authorList>
    </citation>
    <scope>NUCLEOTIDE SEQUENCE [LARGE SCALE GENOMIC DNA]</scope>
    <source>
        <strain evidence="9 10">UAMH7299</strain>
    </source>
</reference>
<dbReference type="EC" id="3.4.21.-" evidence="7"/>
<dbReference type="SUPFAM" id="SSF50494">
    <property type="entry name" value="Trypsin-like serine proteases"/>
    <property type="match status" value="1"/>
</dbReference>
<proteinExistence type="inferred from homology"/>
<keyword evidence="5 7" id="KW-0378">Hydrolase</keyword>
<keyword evidence="6 7" id="KW-0720">Serine protease</keyword>
<dbReference type="InterPro" id="IPR001254">
    <property type="entry name" value="Trypsin_dom"/>
</dbReference>
<evidence type="ECO:0000256" key="6">
    <source>
        <dbReference type="ARBA" id="ARBA00022825"/>
    </source>
</evidence>
<dbReference type="Pfam" id="PF00089">
    <property type="entry name" value="Trypsin"/>
    <property type="match status" value="1"/>
</dbReference>
<dbReference type="EMBL" id="PDNA01000194">
    <property type="protein sequence ID" value="PGH04898.1"/>
    <property type="molecule type" value="Genomic_DNA"/>
</dbReference>
<gene>
    <name evidence="9" type="ORF">AJ80_08447</name>
</gene>
<feature type="signal peptide" evidence="7">
    <location>
        <begin position="1"/>
        <end position="22"/>
    </location>
</feature>
<feature type="chain" id="PRO_5011813018" description="Serine protease" evidence="7">
    <location>
        <begin position="23"/>
        <end position="353"/>
    </location>
</feature>
<feature type="domain" description="Peptidase S1" evidence="8">
    <location>
        <begin position="140"/>
        <end position="312"/>
    </location>
</feature>
<evidence type="ECO:0000313" key="10">
    <source>
        <dbReference type="Proteomes" id="UP000224634"/>
    </source>
</evidence>
<dbReference type="InterPro" id="IPR009003">
    <property type="entry name" value="Peptidase_S1_PA"/>
</dbReference>
<dbReference type="InterPro" id="IPR008256">
    <property type="entry name" value="Peptidase_S1B"/>
</dbReference>
<sequence>MHHLSLVTLLLLSFIFSQSAIAAARTTKSWKAICPVSGTPVLSSDVLDPDHLGSVVKRFWNPDGQEDLDSGETMGFNPKMTIEANYPTTYPWSARNAEQLSRLHPNRTGLYFREHVLNPMMYPWNAIGRVFFKRFRRDRGGWCTGSLVGRNLMLTASHCFPWGYGSSRWMRFVPGFHNDTEPYGSSYVSKCRGVKNTFNVTGIDYIICHLCKPLGDFTGWLGTKWWADDTPYMNRSWHSSGYPIDALQGKGQMLLSDIKLTEVDNHGTQGKELETHVFASPGWSGGPMWDYIDGNPKIVGVCSGGEKDCSEQVGGCTGLENTGNYHDVSAGGKLMTDLVLYGMANWEGRDSRV</sequence>
<dbReference type="GO" id="GO:0004252">
    <property type="term" value="F:serine-type endopeptidase activity"/>
    <property type="evidence" value="ECO:0007669"/>
    <property type="project" value="InterPro"/>
</dbReference>
<dbReference type="PANTHER" id="PTHR15462:SF8">
    <property type="entry name" value="SERINE PROTEASE"/>
    <property type="match status" value="1"/>
</dbReference>
<organism evidence="9 10">
    <name type="scientific">Polytolypa hystricis (strain UAMH7299)</name>
    <dbReference type="NCBI Taxonomy" id="1447883"/>
    <lineage>
        <taxon>Eukaryota</taxon>
        <taxon>Fungi</taxon>
        <taxon>Dikarya</taxon>
        <taxon>Ascomycota</taxon>
        <taxon>Pezizomycotina</taxon>
        <taxon>Eurotiomycetes</taxon>
        <taxon>Eurotiomycetidae</taxon>
        <taxon>Onygenales</taxon>
        <taxon>Onygenales incertae sedis</taxon>
        <taxon>Polytolypa</taxon>
    </lineage>
</organism>
<evidence type="ECO:0000256" key="2">
    <source>
        <dbReference type="ARBA" id="ARBA00008764"/>
    </source>
</evidence>
<comment type="similarity">
    <text evidence="1">Belongs to the peptidase S1 family.</text>
</comment>
<keyword evidence="3 7" id="KW-0645">Protease</keyword>
<keyword evidence="10" id="KW-1185">Reference proteome</keyword>
<accession>A0A2B7X8B3</accession>
<dbReference type="PROSITE" id="PS00134">
    <property type="entry name" value="TRYPSIN_HIS"/>
    <property type="match status" value="1"/>
</dbReference>
<dbReference type="OrthoDB" id="10037376at2759"/>
<evidence type="ECO:0000256" key="1">
    <source>
        <dbReference type="ARBA" id="ARBA00007664"/>
    </source>
</evidence>
<dbReference type="PANTHER" id="PTHR15462">
    <property type="entry name" value="SERINE PROTEASE"/>
    <property type="match status" value="1"/>
</dbReference>
<dbReference type="InterPro" id="IPR050966">
    <property type="entry name" value="Glutamyl_endopeptidase"/>
</dbReference>
<evidence type="ECO:0000256" key="7">
    <source>
        <dbReference type="RuleBase" id="RU004296"/>
    </source>
</evidence>
<comment type="similarity">
    <text evidence="2 7">Belongs to the peptidase S1B family.</text>
</comment>
<evidence type="ECO:0000256" key="5">
    <source>
        <dbReference type="ARBA" id="ARBA00022801"/>
    </source>
</evidence>
<protein>
    <recommendedName>
        <fullName evidence="7">Serine protease</fullName>
        <ecNumber evidence="7">3.4.21.-</ecNumber>
    </recommendedName>
</protein>
<dbReference type="GO" id="GO:0006508">
    <property type="term" value="P:proteolysis"/>
    <property type="evidence" value="ECO:0007669"/>
    <property type="project" value="UniProtKB-KW"/>
</dbReference>
<dbReference type="Gene3D" id="2.40.10.10">
    <property type="entry name" value="Trypsin-like serine proteases"/>
    <property type="match status" value="2"/>
</dbReference>
<evidence type="ECO:0000256" key="3">
    <source>
        <dbReference type="ARBA" id="ARBA00022670"/>
    </source>
</evidence>
<evidence type="ECO:0000259" key="8">
    <source>
        <dbReference type="Pfam" id="PF00089"/>
    </source>
</evidence>
<dbReference type="InterPro" id="IPR043504">
    <property type="entry name" value="Peptidase_S1_PA_chymotrypsin"/>
</dbReference>
<dbReference type="PRINTS" id="PR00839">
    <property type="entry name" value="V8PROTEASE"/>
</dbReference>
<evidence type="ECO:0000313" key="9">
    <source>
        <dbReference type="EMBL" id="PGH04898.1"/>
    </source>
</evidence>
<name>A0A2B7X8B3_POLH7</name>
<dbReference type="AlphaFoldDB" id="A0A2B7X8B3"/>
<dbReference type="InterPro" id="IPR018114">
    <property type="entry name" value="TRYPSIN_HIS"/>
</dbReference>
<comment type="caution">
    <text evidence="9">The sequence shown here is derived from an EMBL/GenBank/DDBJ whole genome shotgun (WGS) entry which is preliminary data.</text>
</comment>
<dbReference type="Proteomes" id="UP000224634">
    <property type="component" value="Unassembled WGS sequence"/>
</dbReference>
<evidence type="ECO:0000256" key="4">
    <source>
        <dbReference type="ARBA" id="ARBA00022729"/>
    </source>
</evidence>